<dbReference type="Proteomes" id="UP000076858">
    <property type="component" value="Unassembled WGS sequence"/>
</dbReference>
<sequence length="58" mass="6744">MCMWYLKKIKSIVLWVVSRPHFTRPPNGYPDVIRSRQCASITCDSKSRTKHTVIPPTL</sequence>
<reference evidence="1 2" key="1">
    <citation type="submission" date="2016-03" db="EMBL/GenBank/DDBJ databases">
        <title>EvidentialGene: Evidence-directed Construction of Genes on Genomes.</title>
        <authorList>
            <person name="Gilbert D.G."/>
            <person name="Choi J.-H."/>
            <person name="Mockaitis K."/>
            <person name="Colbourne J."/>
            <person name="Pfrender M."/>
        </authorList>
    </citation>
    <scope>NUCLEOTIDE SEQUENCE [LARGE SCALE GENOMIC DNA]</scope>
    <source>
        <strain evidence="1 2">Xinb3</strain>
        <tissue evidence="1">Complete organism</tissue>
    </source>
</reference>
<evidence type="ECO:0000313" key="1">
    <source>
        <dbReference type="EMBL" id="KZS05715.1"/>
    </source>
</evidence>
<protein>
    <submittedName>
        <fullName evidence="1">Uncharacterized protein</fullName>
    </submittedName>
</protein>
<accession>A0A162DCE0</accession>
<dbReference type="AlphaFoldDB" id="A0A162DCE0"/>
<evidence type="ECO:0000313" key="2">
    <source>
        <dbReference type="Proteomes" id="UP000076858"/>
    </source>
</evidence>
<dbReference type="EMBL" id="LRGB01002864">
    <property type="protein sequence ID" value="KZS05715.1"/>
    <property type="molecule type" value="Genomic_DNA"/>
</dbReference>
<proteinExistence type="predicted"/>
<comment type="caution">
    <text evidence="1">The sequence shown here is derived from an EMBL/GenBank/DDBJ whole genome shotgun (WGS) entry which is preliminary data.</text>
</comment>
<organism evidence="1 2">
    <name type="scientific">Daphnia magna</name>
    <dbReference type="NCBI Taxonomy" id="35525"/>
    <lineage>
        <taxon>Eukaryota</taxon>
        <taxon>Metazoa</taxon>
        <taxon>Ecdysozoa</taxon>
        <taxon>Arthropoda</taxon>
        <taxon>Crustacea</taxon>
        <taxon>Branchiopoda</taxon>
        <taxon>Diplostraca</taxon>
        <taxon>Cladocera</taxon>
        <taxon>Anomopoda</taxon>
        <taxon>Daphniidae</taxon>
        <taxon>Daphnia</taxon>
    </lineage>
</organism>
<name>A0A162DCE0_9CRUS</name>
<gene>
    <name evidence="1" type="ORF">APZ42_030985</name>
</gene>
<keyword evidence="2" id="KW-1185">Reference proteome</keyword>